<dbReference type="EMBL" id="CP036278">
    <property type="protein sequence ID" value="QDU57270.1"/>
    <property type="molecule type" value="Genomic_DNA"/>
</dbReference>
<reference evidence="6 7" key="1">
    <citation type="submission" date="2019-02" db="EMBL/GenBank/DDBJ databases">
        <title>Deep-cultivation of Planctomycetes and their phenomic and genomic characterization uncovers novel biology.</title>
        <authorList>
            <person name="Wiegand S."/>
            <person name="Jogler M."/>
            <person name="Boedeker C."/>
            <person name="Pinto D."/>
            <person name="Vollmers J."/>
            <person name="Rivas-Marin E."/>
            <person name="Kohn T."/>
            <person name="Peeters S.H."/>
            <person name="Heuer A."/>
            <person name="Rast P."/>
            <person name="Oberbeckmann S."/>
            <person name="Bunk B."/>
            <person name="Jeske O."/>
            <person name="Meyerdierks A."/>
            <person name="Storesund J.E."/>
            <person name="Kallscheuer N."/>
            <person name="Luecker S."/>
            <person name="Lage O.M."/>
            <person name="Pohl T."/>
            <person name="Merkel B.J."/>
            <person name="Hornburger P."/>
            <person name="Mueller R.-W."/>
            <person name="Bruemmer F."/>
            <person name="Labrenz M."/>
            <person name="Spormann A.M."/>
            <person name="Op den Camp H."/>
            <person name="Overmann J."/>
            <person name="Amann R."/>
            <person name="Jetten M.S.M."/>
            <person name="Mascher T."/>
            <person name="Medema M.H."/>
            <person name="Devos D.P."/>
            <person name="Kaster A.-K."/>
            <person name="Ovreas L."/>
            <person name="Rohde M."/>
            <person name="Galperin M.Y."/>
            <person name="Jogler C."/>
        </authorList>
    </citation>
    <scope>NUCLEOTIDE SEQUENCE [LARGE SCALE GENOMIC DNA]</scope>
    <source>
        <strain evidence="6 7">Pan181</strain>
    </source>
</reference>
<dbReference type="InterPro" id="IPR051453">
    <property type="entry name" value="MBL_Glyoxalase_II"/>
</dbReference>
<dbReference type="AlphaFoldDB" id="A0A518ARC4"/>
<dbReference type="SUPFAM" id="SSF56281">
    <property type="entry name" value="Metallo-hydrolase/oxidoreductase"/>
    <property type="match status" value="1"/>
</dbReference>
<dbReference type="Pfam" id="PF00753">
    <property type="entry name" value="Lactamase_B"/>
    <property type="match status" value="1"/>
</dbReference>
<dbReference type="EC" id="3.-.-.-" evidence="6"/>
<sequence length="225" mass="24499">MESTQSPEIIRVASMPFDENTYLIGVAGREDCVVVDPGMEADKIFGKLERWQRTPVAILNTHGHIDHIAGNAAMKQRWPDCPLIIGHGDAYKLTDPMANLSGLYGNGFVSPEADQTLAEGDTYEAAGLKMRVLETPGHSAGHIVFVIDDPETPILIGGDMLFCQGIGRTDFPDGDSQAMEKSIREKLYTLADPTIVYPGHGPETTIGFEKLNNPFIRGNSDAIQD</sequence>
<evidence type="ECO:0000313" key="6">
    <source>
        <dbReference type="EMBL" id="QDU57270.1"/>
    </source>
</evidence>
<keyword evidence="3 6" id="KW-0378">Hydrolase</keyword>
<gene>
    <name evidence="6" type="ORF">Pan181_34850</name>
</gene>
<dbReference type="InterPro" id="IPR036866">
    <property type="entry name" value="RibonucZ/Hydroxyglut_hydro"/>
</dbReference>
<dbReference type="SMART" id="SM00849">
    <property type="entry name" value="Lactamase_B"/>
    <property type="match status" value="1"/>
</dbReference>
<keyword evidence="7" id="KW-1185">Reference proteome</keyword>
<keyword evidence="4" id="KW-0862">Zinc</keyword>
<dbReference type="CDD" id="cd06262">
    <property type="entry name" value="metallo-hydrolase-like_MBL-fold"/>
    <property type="match status" value="1"/>
</dbReference>
<evidence type="ECO:0000313" key="7">
    <source>
        <dbReference type="Proteomes" id="UP000315750"/>
    </source>
</evidence>
<evidence type="ECO:0000256" key="1">
    <source>
        <dbReference type="ARBA" id="ARBA00001947"/>
    </source>
</evidence>
<proteinExistence type="predicted"/>
<dbReference type="PANTHER" id="PTHR46233:SF3">
    <property type="entry name" value="HYDROXYACYLGLUTATHIONE HYDROLASE GLOC"/>
    <property type="match status" value="1"/>
</dbReference>
<dbReference type="KEGG" id="amuc:Pan181_34850"/>
<evidence type="ECO:0000256" key="3">
    <source>
        <dbReference type="ARBA" id="ARBA00022801"/>
    </source>
</evidence>
<accession>A0A518ARC4</accession>
<protein>
    <submittedName>
        <fullName evidence="6">Putative metallo-hydrolase</fullName>
        <ecNumber evidence="6">3.-.-.-</ecNumber>
    </submittedName>
</protein>
<dbReference type="InterPro" id="IPR001279">
    <property type="entry name" value="Metallo-B-lactamas"/>
</dbReference>
<name>A0A518ARC4_9BACT</name>
<dbReference type="GO" id="GO:0046872">
    <property type="term" value="F:metal ion binding"/>
    <property type="evidence" value="ECO:0007669"/>
    <property type="project" value="UniProtKB-KW"/>
</dbReference>
<evidence type="ECO:0000256" key="2">
    <source>
        <dbReference type="ARBA" id="ARBA00022723"/>
    </source>
</evidence>
<organism evidence="6 7">
    <name type="scientific">Aeoliella mucimassa</name>
    <dbReference type="NCBI Taxonomy" id="2527972"/>
    <lineage>
        <taxon>Bacteria</taxon>
        <taxon>Pseudomonadati</taxon>
        <taxon>Planctomycetota</taxon>
        <taxon>Planctomycetia</taxon>
        <taxon>Pirellulales</taxon>
        <taxon>Lacipirellulaceae</taxon>
        <taxon>Aeoliella</taxon>
    </lineage>
</organism>
<dbReference type="GO" id="GO:0016787">
    <property type="term" value="F:hydrolase activity"/>
    <property type="evidence" value="ECO:0007669"/>
    <property type="project" value="UniProtKB-KW"/>
</dbReference>
<evidence type="ECO:0000256" key="4">
    <source>
        <dbReference type="ARBA" id="ARBA00022833"/>
    </source>
</evidence>
<dbReference type="Gene3D" id="3.60.15.10">
    <property type="entry name" value="Ribonuclease Z/Hydroxyacylglutathione hydrolase-like"/>
    <property type="match status" value="1"/>
</dbReference>
<comment type="cofactor">
    <cofactor evidence="1">
        <name>Zn(2+)</name>
        <dbReference type="ChEBI" id="CHEBI:29105"/>
    </cofactor>
</comment>
<feature type="domain" description="Metallo-beta-lactamase" evidence="5">
    <location>
        <begin position="18"/>
        <end position="200"/>
    </location>
</feature>
<dbReference type="PANTHER" id="PTHR46233">
    <property type="entry name" value="HYDROXYACYLGLUTATHIONE HYDROLASE GLOC"/>
    <property type="match status" value="1"/>
</dbReference>
<dbReference type="Proteomes" id="UP000315750">
    <property type="component" value="Chromosome"/>
</dbReference>
<keyword evidence="2" id="KW-0479">Metal-binding</keyword>
<evidence type="ECO:0000259" key="5">
    <source>
        <dbReference type="SMART" id="SM00849"/>
    </source>
</evidence>